<gene>
    <name evidence="2" type="ORF">MBAV_003415</name>
</gene>
<comment type="caution">
    <text evidence="2">The sequence shown here is derived from an EMBL/GenBank/DDBJ whole genome shotgun (WGS) entry which is preliminary data.</text>
</comment>
<feature type="chain" id="PRO_5002461090" evidence="1">
    <location>
        <begin position="27"/>
        <end position="223"/>
    </location>
</feature>
<evidence type="ECO:0000313" key="3">
    <source>
        <dbReference type="Proteomes" id="UP000033423"/>
    </source>
</evidence>
<dbReference type="EMBL" id="LACI01001482">
    <property type="protein sequence ID" value="KJU84393.1"/>
    <property type="molecule type" value="Genomic_DNA"/>
</dbReference>
<reference evidence="2 3" key="1">
    <citation type="submission" date="2015-02" db="EMBL/GenBank/DDBJ databases">
        <title>Single-cell genomics of uncultivated deep-branching MTB reveals a conserved set of magnetosome genes.</title>
        <authorList>
            <person name="Kolinko S."/>
            <person name="Richter M."/>
            <person name="Glockner F.O."/>
            <person name="Brachmann A."/>
            <person name="Schuler D."/>
        </authorList>
    </citation>
    <scope>NUCLEOTIDE SEQUENCE [LARGE SCALE GENOMIC DNA]</scope>
    <source>
        <strain evidence="2">TM-1</strain>
    </source>
</reference>
<dbReference type="Proteomes" id="UP000033423">
    <property type="component" value="Unassembled WGS sequence"/>
</dbReference>
<dbReference type="AlphaFoldDB" id="A0A0F3GUP0"/>
<proteinExistence type="predicted"/>
<name>A0A0F3GUP0_9BACT</name>
<sequence>MKETLTCLLCLLLLLVAALYKDTATADDEELRQLINSVRAEIKHRPAVIEDLPRRVFLLNRWAWMLFEQGMDVNKVYPWQKAIDIDRVSKVNPQEAVTTVAAAYADLERFVAAAKDNPVKNKRQRDININEINKTRQELKTTPTNVTNLKHRIDCLNNWARLLMSQGLGAGRIYTFETAMMLTSYVETQPDAALQLTDSLFAALEAIQASPVITSPSPHWGLS</sequence>
<accession>A0A0F3GUP0</accession>
<evidence type="ECO:0000256" key="1">
    <source>
        <dbReference type="SAM" id="SignalP"/>
    </source>
</evidence>
<organism evidence="2 3">
    <name type="scientific">Candidatus Magnetobacterium bavaricum</name>
    <dbReference type="NCBI Taxonomy" id="29290"/>
    <lineage>
        <taxon>Bacteria</taxon>
        <taxon>Pseudomonadati</taxon>
        <taxon>Nitrospirota</taxon>
        <taxon>Thermodesulfovibrionia</taxon>
        <taxon>Thermodesulfovibrionales</taxon>
        <taxon>Candidatus Magnetobacteriaceae</taxon>
        <taxon>Candidatus Magnetobacterium</taxon>
    </lineage>
</organism>
<keyword evidence="1" id="KW-0732">Signal</keyword>
<evidence type="ECO:0000313" key="2">
    <source>
        <dbReference type="EMBL" id="KJU84393.1"/>
    </source>
</evidence>
<keyword evidence="3" id="KW-1185">Reference proteome</keyword>
<feature type="signal peptide" evidence="1">
    <location>
        <begin position="1"/>
        <end position="26"/>
    </location>
</feature>
<protein>
    <submittedName>
        <fullName evidence="2">Secreted protein</fullName>
    </submittedName>
</protein>